<feature type="chain" id="PRO_5019439359" evidence="1">
    <location>
        <begin position="21"/>
        <end position="1149"/>
    </location>
</feature>
<dbReference type="AlphaFoldDB" id="A0A419SAM9"/>
<keyword evidence="1" id="KW-0732">Signal</keyword>
<dbReference type="Proteomes" id="UP000283433">
    <property type="component" value="Unassembled WGS sequence"/>
</dbReference>
<evidence type="ECO:0000256" key="1">
    <source>
        <dbReference type="SAM" id="SignalP"/>
    </source>
</evidence>
<evidence type="ECO:0000313" key="3">
    <source>
        <dbReference type="Proteomes" id="UP000283433"/>
    </source>
</evidence>
<proteinExistence type="predicted"/>
<reference evidence="2 3" key="1">
    <citation type="submission" date="2016-07" db="EMBL/GenBank/DDBJ databases">
        <title>Genome of Pelobium manganitolerans.</title>
        <authorList>
            <person name="Wu S."/>
            <person name="Wang G."/>
        </authorList>
    </citation>
    <scope>NUCLEOTIDE SEQUENCE [LARGE SCALE GENOMIC DNA]</scope>
    <source>
        <strain evidence="2 3">YS-25</strain>
    </source>
</reference>
<sequence>MVNKWIIGFVLCFASLAAYAQQNPSFVLKKIAVADSVQLDTLSILPSSFKITSGALAISPTFYNINFASAKLKWLQKPSADSVWVSYRTLPVLLAKRVFYKDPKLLEEEVINNRPYIYQVKKEESGIFNFEGFNKSGSISRGINFGNNQDLAVNSNLVLQLSGKIGNDIELLAAISDDNLPIQPDGNTQQINDFDKVFIQLKRKEATLIAGDYELRRPDSYFANYFKRTQGISASNVFTDKKNRSYQSSLALAVAKGRSARNSFNGIEGNQGPYRLQGNNGEQYIIVLSGTERVFIDGVLQLRGQDNDYVIDYNTAELTFTTKRLITRNSRIVVEFEYSDKTYARSLYQFNQGFQSKKLKLNFNYYSEQDNPNKPILQDLNDAQKNFLQGIGNNISQAVFPNVDSVAFNENEILYRKTDSLGIADVYVYSVDPQEARYRVGFSYVGNNSGNYRLDVNSATNGRVYTFIAPQNGIPQGDYSPVTLLVTPKKQQLITLNADYKLSKRTQFFTEIGFSDNDVNLFSDLQNGQNKGLAYKVVAKDVRLLSGNDSTGLKLKSSASYEYVNQQFKPLERYRPVEFDRDFNINTAALPTADEHWATFNLQLYKSDQKNVAYGLSHFNRGSYYQGLQQALGANYRVKNFEGSYAATLLHSNSLANDGQFYRQAFTLKKRFKYFEAGFNFNEENNQTKSELTDTLTLQSFAFRAYEYFVKSADTAKRAFLLSYNQRFDQLPNGTALQDFSKANTFAGNLMLAKNANSNLALNATYRTLTYLNTDTLNKNEETLLARIDYNFNGLKGLLSLQSFYELGTGQEPKREFVYLEVAASQGVYAWIDYNNNGVKELNEFEVSKYPDQAKYIKVYRPNNQFVKSNFTNINQTITLNPARILRDKEASWAKLLAKFSNVTSLRINKKLLSGNGLVLNPYQTNISEADLISQSSFIRSTLFFNRSSPKFGLDLGTQRLASKQLLTNGFDSRSGEEQNLRIRWNFVRKTNFNLNLRKGDKVYSSQLFSERNYQIGFWELEPELGYQFNVNLKSAVKASFKQQQNAKALGGEETFNSRLGAELRYNLVKQGTLTSQFSFINNSFKGANNTSIAYELLDGLQPGKNLTWSLGFQRTISNGIQLNFSYEGRKSASVKAIHTGGVQVRAYF</sequence>
<dbReference type="RefSeq" id="WP_120180719.1">
    <property type="nucleotide sequence ID" value="NZ_MBTA01000003.1"/>
</dbReference>
<dbReference type="EMBL" id="MBTA01000003">
    <property type="protein sequence ID" value="RKD19071.1"/>
    <property type="molecule type" value="Genomic_DNA"/>
</dbReference>
<feature type="signal peptide" evidence="1">
    <location>
        <begin position="1"/>
        <end position="20"/>
    </location>
</feature>
<gene>
    <name evidence="2" type="ORF">BCY91_14460</name>
</gene>
<accession>A0A419SAM9</accession>
<protein>
    <submittedName>
        <fullName evidence="2">Uncharacterized protein</fullName>
    </submittedName>
</protein>
<name>A0A419SAM9_9SPHI</name>
<comment type="caution">
    <text evidence="2">The sequence shown here is derived from an EMBL/GenBank/DDBJ whole genome shotgun (WGS) entry which is preliminary data.</text>
</comment>
<organism evidence="2 3">
    <name type="scientific">Pelobium manganitolerans</name>
    <dbReference type="NCBI Taxonomy" id="1842495"/>
    <lineage>
        <taxon>Bacteria</taxon>
        <taxon>Pseudomonadati</taxon>
        <taxon>Bacteroidota</taxon>
        <taxon>Sphingobacteriia</taxon>
        <taxon>Sphingobacteriales</taxon>
        <taxon>Sphingobacteriaceae</taxon>
        <taxon>Pelobium</taxon>
    </lineage>
</organism>
<dbReference type="OrthoDB" id="9815802at2"/>
<evidence type="ECO:0000313" key="2">
    <source>
        <dbReference type="EMBL" id="RKD19071.1"/>
    </source>
</evidence>
<keyword evidence="3" id="KW-1185">Reference proteome</keyword>